<evidence type="ECO:0000256" key="5">
    <source>
        <dbReference type="ARBA" id="ARBA00022837"/>
    </source>
</evidence>
<evidence type="ECO:0000256" key="18">
    <source>
        <dbReference type="ARBA" id="ARBA00034430"/>
    </source>
</evidence>
<dbReference type="InterPro" id="IPR001508">
    <property type="entry name" value="Iono_Glu_rcpt_met"/>
</dbReference>
<comment type="catalytic activity">
    <reaction evidence="19">
        <text>Na(+)(in) = Na(+)(out)</text>
        <dbReference type="Rhea" id="RHEA:34963"/>
        <dbReference type="ChEBI" id="CHEBI:29101"/>
    </reaction>
</comment>
<feature type="compositionally biased region" description="Polar residues" evidence="25">
    <location>
        <begin position="1327"/>
        <end position="1340"/>
    </location>
</feature>
<keyword evidence="29" id="KW-1185">Reference proteome</keyword>
<dbReference type="InterPro" id="IPR001828">
    <property type="entry name" value="ANF_lig-bd_rcpt"/>
</dbReference>
<comment type="catalytic activity">
    <reaction evidence="18">
        <text>K(+)(in) = K(+)(out)</text>
        <dbReference type="Rhea" id="RHEA:29463"/>
        <dbReference type="ChEBI" id="CHEBI:29103"/>
    </reaction>
</comment>
<dbReference type="InterPro" id="IPR001320">
    <property type="entry name" value="Iontro_rcpt_C"/>
</dbReference>
<evidence type="ECO:0000256" key="21">
    <source>
        <dbReference type="PIRSR" id="PIRSR601508-1"/>
    </source>
</evidence>
<evidence type="ECO:0000256" key="13">
    <source>
        <dbReference type="ARBA" id="ARBA00023180"/>
    </source>
</evidence>
<dbReference type="Pfam" id="PF10565">
    <property type="entry name" value="NMDAR2_C"/>
    <property type="match status" value="3"/>
</dbReference>
<evidence type="ECO:0000256" key="23">
    <source>
        <dbReference type="PIRSR" id="PIRSR601508-3"/>
    </source>
</evidence>
<sequence>DFGTMGAVGWTLLLLSQMMVPAASQKPPGLSVGVIMGQTRHISDQDLRPARRPDDALDVSVVILRINQTDPKSVITQVCELLTRTRLHGLVFADGTDQEAISQILDFLSVQTQLPVLGVYGGSSMIMADKDESPRSSSSVRRLQQEALLMLSIMEEYDWHVFSIVTSKFPGYQDFIGTLKITVDHSFVRWDLQSVVTLDAVDGDPNSKSHIALKRIQSPVILLYCSKDEAVYILEEARSLGLIGAGYIWIVSSLTTGNPDFTPEVFPLGMISVSYDDWDYPLDTRVRDGVGIISYAATAMLREKGELPEAQSSCYSTPSDRSPGKLPPSALRRHMMHVWNEGRDLSFTPDGYQANPKLVVIVLNSERNWEKMGRWENGTLSLMFPVWPRYNSHGDEDADENHLSIVTLEEKPFVIVDNVDILTGTCVRNSVPCRKHVKDNSTAGGSYIKQCCKGFCIDILKKIARNVKFTYDLYLVTNGKHGKKINNMWNGMVGEVVYKKAVMAVGSLTINEERSEAIDFSVPFVETGISVMVSRSNGTVSPSAFLEPFSASVWVMMFVMLLIVTAIAVFLFEFVSPLGFNRNLAQGKDPHGPSFTIGKAVWLLWGLVFNNSVPVQNPKGTTSKFIVSVWAFFAVIFLASYTANLAAFMIQEEFVDQVTGLSDKKFQSPYSYSPPFRFGTVPNGSTERNIRKNYPDMHQYMTKYHQTGVTDALVTLKTGKLDAFIYDAAVLNYMAGRDDGCKLVTIGSGYIFATTGYGIALQKGSYWKRLVDLAILGIIGDGEMEELEAQWLTGICHSEKNEVMSSQLDVDNMAGVFYMLATAMGLSILTFISEHLFYWRLRYCFTGVCTGRPGLLFTISRGIWSCIHGVHIDMKKKNPELDFSPQANMLHLLKSAKSMALSSPKRNTVLLQCFSPCLLGNSLHSLAPKGPGLYSNAAGPHSFLSLSGRHKNLLNNAAPFPGQKKAPPLQTSPNKPQLSITNDNGKTRLAGAGLSAGPQGSKPRALWKKSVETLKTQPAAASPGPSPVPSSGPGPATMKSQRYLPEEPPHSDMSECSSRAGGFKPINQLRKRGGAGGGGGSKIYSIDSDQASLQSAPPYQRDSQGGGDDHSYPPDLFPPDNTYSHTHTLSHQADAPILQLSASLLHHSHSAEADLHSLKDKKYSTYTHSRYRGPAGHRQGTQSVRPGHCRSCLTKLSGYSGLYTVRSPGARCDACAHLGNLYDIREDHLHSHYSHPHAHPHGGDMFTHYLPQSELGLVGEGDGLVSHFEPPRQHSYENVLPDGVPDRQSQLRSPPSPSPSHHHSLDAPMALPRRSKSLFPDRPSHNPFLQSAPGTTQRDPSPQAVARMPQRSSAHELYKQRMPLSLTLGNHGSHHNSQHGGLVDQQVFYPQQEPPVVAYMVPPAASQPMSYVTAPRASSAGGNRPRLYRRMPSIESDV</sequence>
<dbReference type="Pfam" id="PF01094">
    <property type="entry name" value="ANF_receptor"/>
    <property type="match status" value="1"/>
</dbReference>
<feature type="transmembrane region" description="Helical" evidence="24">
    <location>
        <begin position="816"/>
        <end position="839"/>
    </location>
</feature>
<evidence type="ECO:0000256" key="1">
    <source>
        <dbReference type="ARBA" id="ARBA00022448"/>
    </source>
</evidence>
<feature type="transmembrane region" description="Helical" evidence="24">
    <location>
        <begin position="553"/>
        <end position="575"/>
    </location>
</feature>
<evidence type="ECO:0000256" key="10">
    <source>
        <dbReference type="ARBA" id="ARBA00023136"/>
    </source>
</evidence>
<dbReference type="InterPro" id="IPR028082">
    <property type="entry name" value="Peripla_BP_I"/>
</dbReference>
<evidence type="ECO:0000256" key="17">
    <source>
        <dbReference type="ARBA" id="ARBA00034104"/>
    </source>
</evidence>
<evidence type="ECO:0000256" key="20">
    <source>
        <dbReference type="ARBA" id="ARBA00036634"/>
    </source>
</evidence>
<comment type="similarity">
    <text evidence="24">Belongs to the glutamate-gated ion channel (TC 1.A.10.1) family.</text>
</comment>
<dbReference type="SMART" id="SM00079">
    <property type="entry name" value="PBPe"/>
    <property type="match status" value="1"/>
</dbReference>
<evidence type="ECO:0000256" key="12">
    <source>
        <dbReference type="ARBA" id="ARBA00023170"/>
    </source>
</evidence>
<feature type="site" description="Crucial to convey clamshell closure to channel opening" evidence="22">
    <location>
        <position position="658"/>
    </location>
</feature>
<feature type="chain" id="PRO_5042669098" description="Glutamate receptor" evidence="24">
    <location>
        <begin position="25"/>
        <end position="1438"/>
    </location>
</feature>
<keyword evidence="1 24" id="KW-0813">Transport</keyword>
<dbReference type="Gene3D" id="3.40.190.10">
    <property type="entry name" value="Periplasmic binding protein-like II"/>
    <property type="match status" value="3"/>
</dbReference>
<dbReference type="PANTHER" id="PTHR18966">
    <property type="entry name" value="IONOTROPIC GLUTAMATE RECEPTOR"/>
    <property type="match status" value="1"/>
</dbReference>
<dbReference type="FunFam" id="3.40.50.2300:FF:000020">
    <property type="entry name" value="Glutamate receptor ionotropic, NMDA 2B, putative"/>
    <property type="match status" value="1"/>
</dbReference>
<evidence type="ECO:0000256" key="4">
    <source>
        <dbReference type="ARBA" id="ARBA00022729"/>
    </source>
</evidence>
<keyword evidence="11 23" id="KW-1015">Disulfide bond</keyword>
<reference evidence="28" key="2">
    <citation type="submission" date="2025-08" db="UniProtKB">
        <authorList>
            <consortium name="Ensembl"/>
        </authorList>
    </citation>
    <scope>IDENTIFICATION</scope>
</reference>
<evidence type="ECO:0000256" key="14">
    <source>
        <dbReference type="ARBA" id="ARBA00023257"/>
    </source>
</evidence>
<dbReference type="Ensembl" id="ENSGACT00000073236.1">
    <property type="protein sequence ID" value="ENSGACP00000071059.1"/>
    <property type="gene ID" value="ENSGACG00000016632.2"/>
</dbReference>
<keyword evidence="7 24" id="KW-1133">Transmembrane helix</keyword>
<evidence type="ECO:0000256" key="11">
    <source>
        <dbReference type="ARBA" id="ARBA00023157"/>
    </source>
</evidence>
<evidence type="ECO:0000256" key="7">
    <source>
        <dbReference type="ARBA" id="ARBA00022989"/>
    </source>
</evidence>
<dbReference type="InterPro" id="IPR015683">
    <property type="entry name" value="Ionotropic_Glu_rcpt"/>
</dbReference>
<comment type="function">
    <text evidence="24">Receptor for glutamate that functions as a ligand-gated ion channel in the central nervous system and plays an important role in excitatory synaptic transmission. L-glutamate acts as an excitatory neurotransmitter at many synapses in the central nervous system.</text>
</comment>
<dbReference type="InterPro" id="IPR019594">
    <property type="entry name" value="Glu/Gly-bd"/>
</dbReference>
<evidence type="ECO:0000259" key="27">
    <source>
        <dbReference type="SMART" id="SM00918"/>
    </source>
</evidence>
<dbReference type="FunFam" id="3.40.190.10:FF:000007">
    <property type="entry name" value="Putative glutamate receptor ionotropic NMDA 2B"/>
    <property type="match status" value="1"/>
</dbReference>
<feature type="transmembrane region" description="Helical" evidence="24">
    <location>
        <begin position="625"/>
        <end position="647"/>
    </location>
</feature>
<reference evidence="28" key="3">
    <citation type="submission" date="2025-09" db="UniProtKB">
        <authorList>
            <consortium name="Ensembl"/>
        </authorList>
    </citation>
    <scope>IDENTIFICATION</scope>
</reference>
<dbReference type="Proteomes" id="UP000007635">
    <property type="component" value="Chromosome IX"/>
</dbReference>
<feature type="binding site" evidence="21">
    <location>
        <position position="514"/>
    </location>
    <ligand>
        <name>L-glutamate</name>
        <dbReference type="ChEBI" id="CHEBI:29985"/>
    </ligand>
</feature>
<keyword evidence="2 24" id="KW-1003">Cell membrane</keyword>
<evidence type="ECO:0000256" key="25">
    <source>
        <dbReference type="SAM" id="MobiDB-lite"/>
    </source>
</evidence>
<keyword evidence="4 24" id="KW-0732">Signal</keyword>
<dbReference type="Gene3D" id="3.40.50.2300">
    <property type="match status" value="2"/>
</dbReference>
<evidence type="ECO:0000313" key="29">
    <source>
        <dbReference type="Proteomes" id="UP000007635"/>
    </source>
</evidence>
<keyword evidence="10 24" id="KW-0472">Membrane</keyword>
<dbReference type="SUPFAM" id="SSF53822">
    <property type="entry name" value="Periplasmic binding protein-like I"/>
    <property type="match status" value="1"/>
</dbReference>
<evidence type="ECO:0000256" key="3">
    <source>
        <dbReference type="ARBA" id="ARBA00022692"/>
    </source>
</evidence>
<keyword evidence="9 24" id="KW-0406">Ion transport</keyword>
<evidence type="ECO:0000256" key="24">
    <source>
        <dbReference type="RuleBase" id="RU367118"/>
    </source>
</evidence>
<evidence type="ECO:0000256" key="9">
    <source>
        <dbReference type="ARBA" id="ARBA00023065"/>
    </source>
</evidence>
<keyword evidence="14 24" id="KW-0628">Postsynaptic cell membrane</keyword>
<keyword evidence="13" id="KW-0325">Glycoprotein</keyword>
<dbReference type="Pfam" id="PF00060">
    <property type="entry name" value="Lig_chan"/>
    <property type="match status" value="1"/>
</dbReference>
<dbReference type="PRINTS" id="PR00177">
    <property type="entry name" value="NMDARECEPTOR"/>
</dbReference>
<keyword evidence="3 24" id="KW-0812">Transmembrane</keyword>
<organism evidence="28 29">
    <name type="scientific">Gasterosteus aculeatus aculeatus</name>
    <name type="common">three-spined stickleback</name>
    <dbReference type="NCBI Taxonomy" id="481459"/>
    <lineage>
        <taxon>Eukaryota</taxon>
        <taxon>Metazoa</taxon>
        <taxon>Chordata</taxon>
        <taxon>Craniata</taxon>
        <taxon>Vertebrata</taxon>
        <taxon>Euteleostomi</taxon>
        <taxon>Actinopterygii</taxon>
        <taxon>Neopterygii</taxon>
        <taxon>Teleostei</taxon>
        <taxon>Neoteleostei</taxon>
        <taxon>Acanthomorphata</taxon>
        <taxon>Eupercaria</taxon>
        <taxon>Perciformes</taxon>
        <taxon>Cottioidei</taxon>
        <taxon>Gasterosteales</taxon>
        <taxon>Gasterosteidae</taxon>
        <taxon>Gasterosteus</taxon>
    </lineage>
</organism>
<feature type="binding site" evidence="21">
    <location>
        <position position="727"/>
    </location>
    <ligand>
        <name>L-glutamate</name>
        <dbReference type="ChEBI" id="CHEBI:29985"/>
    </ligand>
</feature>
<comment type="catalytic activity">
    <reaction evidence="20">
        <text>Ca(2+)(in) = Ca(2+)(out)</text>
        <dbReference type="Rhea" id="RHEA:29671"/>
        <dbReference type="ChEBI" id="CHEBI:29108"/>
    </reaction>
</comment>
<feature type="compositionally biased region" description="Polar residues" evidence="25">
    <location>
        <begin position="1087"/>
        <end position="1103"/>
    </location>
</feature>
<feature type="compositionally biased region" description="Basic and acidic residues" evidence="25">
    <location>
        <begin position="1044"/>
        <end position="1053"/>
    </location>
</feature>
<dbReference type="GO" id="GO:0017146">
    <property type="term" value="C:NMDA selective glutamate receptor complex"/>
    <property type="evidence" value="ECO:0007669"/>
    <property type="project" value="UniProtKB-ARBA"/>
</dbReference>
<feature type="domain" description="Ionotropic glutamate receptor C-terminal" evidence="26">
    <location>
        <begin position="428"/>
        <end position="794"/>
    </location>
</feature>
<dbReference type="InterPro" id="IPR018884">
    <property type="entry name" value="NMDAR2_C"/>
</dbReference>
<feature type="binding site" evidence="21">
    <location>
        <position position="685"/>
    </location>
    <ligand>
        <name>L-glutamate</name>
        <dbReference type="ChEBI" id="CHEBI:29985"/>
    </ligand>
</feature>
<keyword evidence="16 24" id="KW-0407">Ion channel</keyword>
<evidence type="ECO:0000313" key="28">
    <source>
        <dbReference type="Ensembl" id="ENSGACP00000071059.1"/>
    </source>
</evidence>
<dbReference type="GO" id="GO:0045211">
    <property type="term" value="C:postsynaptic membrane"/>
    <property type="evidence" value="ECO:0007669"/>
    <property type="project" value="UniProtKB-SubCell"/>
</dbReference>
<dbReference type="FunFam" id="3.40.190.10:FF:000038">
    <property type="entry name" value="Putative glutamate receptor ionotropic NMDA 2B"/>
    <property type="match status" value="1"/>
</dbReference>
<evidence type="ECO:0000256" key="15">
    <source>
        <dbReference type="ARBA" id="ARBA00023286"/>
    </source>
</evidence>
<protein>
    <recommendedName>
        <fullName evidence="24">Glutamate receptor</fullName>
    </recommendedName>
</protein>
<evidence type="ECO:0000256" key="19">
    <source>
        <dbReference type="ARBA" id="ARBA00036239"/>
    </source>
</evidence>
<keyword evidence="5" id="KW-0106">Calcium</keyword>
<feature type="disulfide bond" evidence="23">
    <location>
        <begin position="741"/>
        <end position="796"/>
    </location>
</feature>
<reference evidence="28 29" key="1">
    <citation type="journal article" date="2021" name="G3 (Bethesda)">
        <title>Improved contiguity of the threespine stickleback genome using long-read sequencing.</title>
        <authorList>
            <person name="Nath S."/>
            <person name="Shaw D.E."/>
            <person name="White M.A."/>
        </authorList>
    </citation>
    <scope>NUCLEOTIDE SEQUENCE [LARGE SCALE GENOMIC DNA]</scope>
    <source>
        <strain evidence="28 29">Lake Benthic</strain>
    </source>
</reference>
<dbReference type="SMART" id="SM00918">
    <property type="entry name" value="Lig_chan-Glu_bd"/>
    <property type="match status" value="1"/>
</dbReference>
<accession>A0AAQ4S5G9</accession>
<keyword evidence="8 24" id="KW-0770">Synapse</keyword>
<feature type="binding site" evidence="21">
    <location>
        <position position="509"/>
    </location>
    <ligand>
        <name>L-glutamate</name>
        <dbReference type="ChEBI" id="CHEBI:29985"/>
    </ligand>
</feature>
<dbReference type="CDD" id="cd13718">
    <property type="entry name" value="PBP2_iGluR_NMDA_Nr2"/>
    <property type="match status" value="1"/>
</dbReference>
<evidence type="ECO:0000256" key="22">
    <source>
        <dbReference type="PIRSR" id="PIRSR601508-2"/>
    </source>
</evidence>
<keyword evidence="6" id="KW-0460">Magnesium</keyword>
<evidence type="ECO:0000256" key="2">
    <source>
        <dbReference type="ARBA" id="ARBA00022475"/>
    </source>
</evidence>
<evidence type="ECO:0000259" key="26">
    <source>
        <dbReference type="SMART" id="SM00079"/>
    </source>
</evidence>
<evidence type="ECO:0000256" key="6">
    <source>
        <dbReference type="ARBA" id="ARBA00022842"/>
    </source>
</evidence>
<dbReference type="GeneTree" id="ENSGT00940000156222"/>
<name>A0AAQ4S5G9_GASAC</name>
<evidence type="ECO:0000256" key="16">
    <source>
        <dbReference type="ARBA" id="ARBA00023303"/>
    </source>
</evidence>
<feature type="site" description="Interaction with the cone snail toxin Con-ikot-ikot" evidence="22">
    <location>
        <position position="691"/>
    </location>
</feature>
<feature type="region of interest" description="Disordered" evidence="25">
    <location>
        <begin position="1261"/>
        <end position="1354"/>
    </location>
</feature>
<feature type="binding site" evidence="21">
    <location>
        <position position="686"/>
    </location>
    <ligand>
        <name>L-glutamate</name>
        <dbReference type="ChEBI" id="CHEBI:29985"/>
    </ligand>
</feature>
<feature type="domain" description="Ionotropic glutamate receptor L-glutamate and glycine-binding" evidence="27">
    <location>
        <begin position="440"/>
        <end position="498"/>
    </location>
</feature>
<evidence type="ECO:0000256" key="8">
    <source>
        <dbReference type="ARBA" id="ARBA00023018"/>
    </source>
</evidence>
<feature type="region of interest" description="Disordered" evidence="25">
    <location>
        <begin position="954"/>
        <end position="1127"/>
    </location>
</feature>
<dbReference type="GO" id="GO:0004972">
    <property type="term" value="F:NMDA glutamate receptor activity"/>
    <property type="evidence" value="ECO:0007669"/>
    <property type="project" value="UniProtKB-ARBA"/>
</dbReference>
<dbReference type="SUPFAM" id="SSF53850">
    <property type="entry name" value="Periplasmic binding protein-like II"/>
    <property type="match status" value="1"/>
</dbReference>
<comment type="subcellular location">
    <subcellularLocation>
        <location evidence="17 24">Postsynaptic cell membrane</location>
        <topology evidence="17 24">Multi-pass membrane protein</topology>
    </subcellularLocation>
</comment>
<keyword evidence="12 24" id="KW-0675">Receptor</keyword>
<feature type="compositionally biased region" description="Polar residues" evidence="25">
    <location>
        <begin position="969"/>
        <end position="984"/>
    </location>
</feature>
<feature type="signal peptide" evidence="24">
    <location>
        <begin position="1"/>
        <end position="24"/>
    </location>
</feature>
<keyword evidence="15 24" id="KW-1071">Ligand-gated ion channel</keyword>
<dbReference type="Pfam" id="PF10613">
    <property type="entry name" value="Lig_chan-Glu_bd"/>
    <property type="match status" value="1"/>
</dbReference>
<proteinExistence type="inferred from homology"/>